<feature type="domain" description="IPT/TIG" evidence="1">
    <location>
        <begin position="176"/>
        <end position="260"/>
    </location>
</feature>
<name>A0A919TDJ3_9ACTN</name>
<protein>
    <recommendedName>
        <fullName evidence="1">IPT/TIG domain-containing protein</fullName>
    </recommendedName>
</protein>
<reference evidence="2 3" key="1">
    <citation type="submission" date="2021-03" db="EMBL/GenBank/DDBJ databases">
        <title>Whole genome shotgun sequence of Actinoplanes toevensis NBRC 105298.</title>
        <authorList>
            <person name="Komaki H."/>
            <person name="Tamura T."/>
        </authorList>
    </citation>
    <scope>NUCLEOTIDE SEQUENCE [LARGE SCALE GENOMIC DNA]</scope>
    <source>
        <strain evidence="2 3">NBRC 105298</strain>
    </source>
</reference>
<dbReference type="Gene3D" id="2.60.40.10">
    <property type="entry name" value="Immunoglobulins"/>
    <property type="match status" value="1"/>
</dbReference>
<evidence type="ECO:0000259" key="1">
    <source>
        <dbReference type="SMART" id="SM00429"/>
    </source>
</evidence>
<dbReference type="Proteomes" id="UP000677082">
    <property type="component" value="Unassembled WGS sequence"/>
</dbReference>
<dbReference type="SMART" id="SM00429">
    <property type="entry name" value="IPT"/>
    <property type="match status" value="1"/>
</dbReference>
<dbReference type="InterPro" id="IPR013783">
    <property type="entry name" value="Ig-like_fold"/>
</dbReference>
<gene>
    <name evidence="2" type="ORF">Ato02nite_051150</name>
</gene>
<keyword evidence="3" id="KW-1185">Reference proteome</keyword>
<dbReference type="InterPro" id="IPR014756">
    <property type="entry name" value="Ig_E-set"/>
</dbReference>
<dbReference type="SUPFAM" id="SSF81296">
    <property type="entry name" value="E set domains"/>
    <property type="match status" value="1"/>
</dbReference>
<evidence type="ECO:0000313" key="2">
    <source>
        <dbReference type="EMBL" id="GIM93322.1"/>
    </source>
</evidence>
<sequence>MENHKVSPRRKAALRLGAVLGAVTLTTFGIATPSWAVTPDVITLSSSSGPTGGGNTLTLTSTGTNNQFVEGSVFVEFKWETGSPTACSTSYVTPTAVVVTSNATSAGVIAATNVRVVSPTKLAVVVPSDLILGSGNNNTTEAYNVCVYNTTNTGTANSLLAQTSGTGVNYNIGAVAPTVSTVYPTAGPSQGGNTVTITGTGFLASATTASIGGVPLTGITATTTSITGTAPAHSAGGPYAVTVQVTGGANASKKAAYTYSDGIVVSPNTAPNTKTTATEVSVTGSGFYGNTFSTTSGPTPDDANTHVFLVKGTYDPTKTTAGTKTNGQVTECLNVLVISNNELLCSLYLAGNGIPQASLHAVTGTTSGTTLTLTVGSFTQGDVGMAVTGAAGLGTGNYIASVIDSNRAILAKTPTAALTAATVLSVNPTRTFADATLTNGSNVITSAANANFTSADVGRAISGASIPGGTTITAVNSATSATLSANANGSASSTYTVSYAPTPVPVPNGQYVITVVNNGNIDAQPGGTKADTSYYQTAVNSGASFTVADF</sequence>
<dbReference type="EMBL" id="BOQN01000065">
    <property type="protein sequence ID" value="GIM93322.1"/>
    <property type="molecule type" value="Genomic_DNA"/>
</dbReference>
<dbReference type="GO" id="GO:0005975">
    <property type="term" value="P:carbohydrate metabolic process"/>
    <property type="evidence" value="ECO:0007669"/>
    <property type="project" value="UniProtKB-ARBA"/>
</dbReference>
<dbReference type="Pfam" id="PF01833">
    <property type="entry name" value="TIG"/>
    <property type="match status" value="1"/>
</dbReference>
<evidence type="ECO:0000313" key="3">
    <source>
        <dbReference type="Proteomes" id="UP000677082"/>
    </source>
</evidence>
<accession>A0A919TDJ3</accession>
<comment type="caution">
    <text evidence="2">The sequence shown here is derived from an EMBL/GenBank/DDBJ whole genome shotgun (WGS) entry which is preliminary data.</text>
</comment>
<dbReference type="InterPro" id="IPR002909">
    <property type="entry name" value="IPT_dom"/>
</dbReference>
<proteinExistence type="predicted"/>
<organism evidence="2 3">
    <name type="scientific">Paractinoplanes toevensis</name>
    <dbReference type="NCBI Taxonomy" id="571911"/>
    <lineage>
        <taxon>Bacteria</taxon>
        <taxon>Bacillati</taxon>
        <taxon>Actinomycetota</taxon>
        <taxon>Actinomycetes</taxon>
        <taxon>Micromonosporales</taxon>
        <taxon>Micromonosporaceae</taxon>
        <taxon>Paractinoplanes</taxon>
    </lineage>
</organism>
<dbReference type="AlphaFoldDB" id="A0A919TDJ3"/>